<keyword evidence="4" id="KW-1185">Reference proteome</keyword>
<accession>A0A1W0WAJ3</accession>
<evidence type="ECO:0000256" key="2">
    <source>
        <dbReference type="SAM" id="SignalP"/>
    </source>
</evidence>
<keyword evidence="2" id="KW-0732">Signal</keyword>
<proteinExistence type="predicted"/>
<feature type="transmembrane region" description="Helical" evidence="1">
    <location>
        <begin position="131"/>
        <end position="149"/>
    </location>
</feature>
<evidence type="ECO:0008006" key="5">
    <source>
        <dbReference type="Google" id="ProtNLM"/>
    </source>
</evidence>
<evidence type="ECO:0000313" key="4">
    <source>
        <dbReference type="Proteomes" id="UP000192578"/>
    </source>
</evidence>
<name>A0A1W0WAJ3_HYPEX</name>
<keyword evidence="1" id="KW-0812">Transmembrane</keyword>
<reference evidence="4" key="1">
    <citation type="submission" date="2017-01" db="EMBL/GenBank/DDBJ databases">
        <title>Comparative genomics of anhydrobiosis in the tardigrade Hypsibius dujardini.</title>
        <authorList>
            <person name="Yoshida Y."/>
            <person name="Koutsovoulos G."/>
            <person name="Laetsch D."/>
            <person name="Stevens L."/>
            <person name="Kumar S."/>
            <person name="Horikawa D."/>
            <person name="Ishino K."/>
            <person name="Komine S."/>
            <person name="Tomita M."/>
            <person name="Blaxter M."/>
            <person name="Arakawa K."/>
        </authorList>
    </citation>
    <scope>NUCLEOTIDE SEQUENCE [LARGE SCALE GENOMIC DNA]</scope>
    <source>
        <strain evidence="4">Z151</strain>
    </source>
</reference>
<evidence type="ECO:0000313" key="3">
    <source>
        <dbReference type="EMBL" id="OQV12173.1"/>
    </source>
</evidence>
<dbReference type="Proteomes" id="UP000192578">
    <property type="component" value="Unassembled WGS sequence"/>
</dbReference>
<protein>
    <recommendedName>
        <fullName evidence="5">Protein quiver</fullName>
    </recommendedName>
</protein>
<sequence>MEFIGKSASFVLVILSLQIYDPAAAVKIKCYSCEARRDFGNPDVQSGPCWDGTFNRTRVKTVDCNGRCFTNLAVDINPPYRDQVILRGCDSPWRSPCSNPEKDFRCYPVVTMCDEDLCNDGIPPKSAAPPMGFFLASCGLLMFSGIALLSV</sequence>
<feature type="signal peptide" evidence="2">
    <location>
        <begin position="1"/>
        <end position="25"/>
    </location>
</feature>
<keyword evidence="1" id="KW-0472">Membrane</keyword>
<organism evidence="3 4">
    <name type="scientific">Hypsibius exemplaris</name>
    <name type="common">Freshwater tardigrade</name>
    <dbReference type="NCBI Taxonomy" id="2072580"/>
    <lineage>
        <taxon>Eukaryota</taxon>
        <taxon>Metazoa</taxon>
        <taxon>Ecdysozoa</taxon>
        <taxon>Tardigrada</taxon>
        <taxon>Eutardigrada</taxon>
        <taxon>Parachela</taxon>
        <taxon>Hypsibioidea</taxon>
        <taxon>Hypsibiidae</taxon>
        <taxon>Hypsibius</taxon>
    </lineage>
</organism>
<feature type="chain" id="PRO_5013365974" description="Protein quiver" evidence="2">
    <location>
        <begin position="26"/>
        <end position="151"/>
    </location>
</feature>
<dbReference type="AlphaFoldDB" id="A0A1W0WAJ3"/>
<keyword evidence="1" id="KW-1133">Transmembrane helix</keyword>
<gene>
    <name evidence="3" type="ORF">BV898_13516</name>
</gene>
<comment type="caution">
    <text evidence="3">The sequence shown here is derived from an EMBL/GenBank/DDBJ whole genome shotgun (WGS) entry which is preliminary data.</text>
</comment>
<evidence type="ECO:0000256" key="1">
    <source>
        <dbReference type="SAM" id="Phobius"/>
    </source>
</evidence>
<dbReference type="EMBL" id="MTYJ01000151">
    <property type="protein sequence ID" value="OQV12173.1"/>
    <property type="molecule type" value="Genomic_DNA"/>
</dbReference>